<dbReference type="Proteomes" id="UP000515292">
    <property type="component" value="Chromosome"/>
</dbReference>
<dbReference type="Pfam" id="PF25967">
    <property type="entry name" value="RND-MFP_C"/>
    <property type="match status" value="1"/>
</dbReference>
<dbReference type="GO" id="GO:1990281">
    <property type="term" value="C:efflux pump complex"/>
    <property type="evidence" value="ECO:0007669"/>
    <property type="project" value="TreeGrafter"/>
</dbReference>
<dbReference type="SUPFAM" id="SSF111369">
    <property type="entry name" value="HlyD-like secretion proteins"/>
    <property type="match status" value="1"/>
</dbReference>
<evidence type="ECO:0000256" key="1">
    <source>
        <dbReference type="ARBA" id="ARBA00009477"/>
    </source>
</evidence>
<dbReference type="Gene3D" id="2.40.50.100">
    <property type="match status" value="1"/>
</dbReference>
<evidence type="ECO:0000313" key="7">
    <source>
        <dbReference type="EMBL" id="QMW23298.1"/>
    </source>
</evidence>
<accession>A0A7G5IIV6</accession>
<dbReference type="Gene3D" id="1.10.287.470">
    <property type="entry name" value="Helix hairpin bin"/>
    <property type="match status" value="1"/>
</dbReference>
<proteinExistence type="inferred from homology"/>
<reference evidence="7 8" key="1">
    <citation type="submission" date="2020-07" db="EMBL/GenBank/DDBJ databases">
        <title>Complete genome sequence for Sandaracinobacter sp. M6.</title>
        <authorList>
            <person name="Tang Y."/>
            <person name="Liu Q."/>
            <person name="Guo Z."/>
            <person name="Lei P."/>
            <person name="Huang B."/>
        </authorList>
    </citation>
    <scope>NUCLEOTIDE SEQUENCE [LARGE SCALE GENOMIC DNA]</scope>
    <source>
        <strain evidence="7 8">M6</strain>
    </source>
</reference>
<dbReference type="PANTHER" id="PTHR30469">
    <property type="entry name" value="MULTIDRUG RESISTANCE PROTEIN MDTA"/>
    <property type="match status" value="1"/>
</dbReference>
<comment type="similarity">
    <text evidence="1">Belongs to the membrane fusion protein (MFP) (TC 8.A.1) family.</text>
</comment>
<evidence type="ECO:0000313" key="8">
    <source>
        <dbReference type="Proteomes" id="UP000515292"/>
    </source>
</evidence>
<dbReference type="Gene3D" id="2.40.420.20">
    <property type="match status" value="1"/>
</dbReference>
<feature type="region of interest" description="Disordered" evidence="3">
    <location>
        <begin position="1"/>
        <end position="24"/>
    </location>
</feature>
<organism evidence="7 8">
    <name type="scientific">Sandaracinobacteroides saxicola</name>
    <dbReference type="NCBI Taxonomy" id="2759707"/>
    <lineage>
        <taxon>Bacteria</taxon>
        <taxon>Pseudomonadati</taxon>
        <taxon>Pseudomonadota</taxon>
        <taxon>Alphaproteobacteria</taxon>
        <taxon>Sphingomonadales</taxon>
        <taxon>Sphingosinicellaceae</taxon>
        <taxon>Sandaracinobacteroides</taxon>
    </lineage>
</organism>
<dbReference type="GO" id="GO:0015562">
    <property type="term" value="F:efflux transmembrane transporter activity"/>
    <property type="evidence" value="ECO:0007669"/>
    <property type="project" value="TreeGrafter"/>
</dbReference>
<gene>
    <name evidence="7" type="ORF">H3309_01965</name>
</gene>
<keyword evidence="8" id="KW-1185">Reference proteome</keyword>
<name>A0A7G5IIV6_9SPHN</name>
<feature type="domain" description="CzcB-like barrel-sandwich hybrid" evidence="6">
    <location>
        <begin position="102"/>
        <end position="235"/>
    </location>
</feature>
<evidence type="ECO:0000256" key="2">
    <source>
        <dbReference type="SAM" id="Coils"/>
    </source>
</evidence>
<feature type="coiled-coil region" evidence="2">
    <location>
        <begin position="134"/>
        <end position="161"/>
    </location>
</feature>
<evidence type="ECO:0000259" key="6">
    <source>
        <dbReference type="Pfam" id="PF25973"/>
    </source>
</evidence>
<feature type="domain" description="Multidrug resistance protein MdtA-like C-terminal permuted SH3" evidence="5">
    <location>
        <begin position="320"/>
        <end position="374"/>
    </location>
</feature>
<dbReference type="InterPro" id="IPR006143">
    <property type="entry name" value="RND_pump_MFP"/>
</dbReference>
<dbReference type="EMBL" id="CP059851">
    <property type="protein sequence ID" value="QMW23298.1"/>
    <property type="molecule type" value="Genomic_DNA"/>
</dbReference>
<keyword evidence="4" id="KW-1133">Transmembrane helix</keyword>
<dbReference type="NCBIfam" id="TIGR01730">
    <property type="entry name" value="RND_mfp"/>
    <property type="match status" value="1"/>
</dbReference>
<keyword evidence="4" id="KW-0472">Membrane</keyword>
<dbReference type="InterPro" id="IPR058627">
    <property type="entry name" value="MdtA-like_C"/>
</dbReference>
<sequence length="391" mass="41257">MNMQLSPLDPSMADQLRSPDDSDAARRSRRRRILLYAAAALVVAAIIAFYALRGGKPEPAPAPTRAKVTVMVPGMTAVRDQVTASGSIAARRDMPVGVAGEGGQIVAIRAEAGSRVAKGQVLAEIDARVLRAQLAQLQAGVVQARADARLAQAELDRASALVTPGFISKADIDRRTATRDSANARVTVAVAQVRESEARLARLSIRAPEAGIVLQRMAEVGQIVSPGSGMLFRVAAGGILEMRARVAEQDLVNLKAGMPATVTPVGSRLGYSGRIWLVEPAIDTETRQGVVRIALNYDPALKVGSFAKASIIAVETQRPVLPQSAVQADDRGSFVYVVDANNKVERRAITVGTVNDQGVSIAAGLNGRERVVVSAGAFLRPGETITPVLNR</sequence>
<evidence type="ECO:0000256" key="4">
    <source>
        <dbReference type="SAM" id="Phobius"/>
    </source>
</evidence>
<dbReference type="Gene3D" id="2.40.30.170">
    <property type="match status" value="1"/>
</dbReference>
<evidence type="ECO:0000256" key="3">
    <source>
        <dbReference type="SAM" id="MobiDB-lite"/>
    </source>
</evidence>
<feature type="transmembrane region" description="Helical" evidence="4">
    <location>
        <begin position="33"/>
        <end position="52"/>
    </location>
</feature>
<dbReference type="KEGG" id="sand:H3309_01965"/>
<dbReference type="InterPro" id="IPR058647">
    <property type="entry name" value="BSH_CzcB-like"/>
</dbReference>
<dbReference type="PANTHER" id="PTHR30469:SF15">
    <property type="entry name" value="HLYD FAMILY OF SECRETION PROTEINS"/>
    <property type="match status" value="1"/>
</dbReference>
<keyword evidence="4" id="KW-0812">Transmembrane</keyword>
<protein>
    <submittedName>
        <fullName evidence="7">Efflux RND transporter periplasmic adaptor subunit</fullName>
    </submittedName>
</protein>
<dbReference type="Pfam" id="PF25973">
    <property type="entry name" value="BSH_CzcB"/>
    <property type="match status" value="1"/>
</dbReference>
<keyword evidence="2" id="KW-0175">Coiled coil</keyword>
<evidence type="ECO:0000259" key="5">
    <source>
        <dbReference type="Pfam" id="PF25967"/>
    </source>
</evidence>
<dbReference type="AlphaFoldDB" id="A0A7G5IIV6"/>